<feature type="compositionally biased region" description="Polar residues" evidence="2">
    <location>
        <begin position="725"/>
        <end position="738"/>
    </location>
</feature>
<dbReference type="OrthoDB" id="437233at2"/>
<evidence type="ECO:0000313" key="4">
    <source>
        <dbReference type="Proteomes" id="UP000076925"/>
    </source>
</evidence>
<dbReference type="EMBL" id="ANNX02000042">
    <property type="protein sequence ID" value="KYC38219.1"/>
    <property type="molecule type" value="Genomic_DNA"/>
</dbReference>
<dbReference type="SUPFAM" id="SSF53067">
    <property type="entry name" value="Actin-like ATPase domain"/>
    <property type="match status" value="1"/>
</dbReference>
<dbReference type="RefSeq" id="WP_017748069.1">
    <property type="nucleotide sequence ID" value="NZ_KQ976354.1"/>
</dbReference>
<keyword evidence="4" id="KW-1185">Reference proteome</keyword>
<feature type="region of interest" description="Disordered" evidence="2">
    <location>
        <begin position="301"/>
        <end position="325"/>
    </location>
</feature>
<feature type="compositionally biased region" description="Polar residues" evidence="2">
    <location>
        <begin position="348"/>
        <end position="379"/>
    </location>
</feature>
<keyword evidence="1" id="KW-0175">Coiled coil</keyword>
<dbReference type="STRING" id="128403.WA1_38415"/>
<feature type="compositionally biased region" description="Basic and acidic residues" evidence="2">
    <location>
        <begin position="619"/>
        <end position="638"/>
    </location>
</feature>
<proteinExistence type="predicted"/>
<feature type="compositionally biased region" description="Basic and acidic residues" evidence="2">
    <location>
        <begin position="801"/>
        <end position="814"/>
    </location>
</feature>
<dbReference type="Proteomes" id="UP000076925">
    <property type="component" value="Unassembled WGS sequence"/>
</dbReference>
<feature type="coiled-coil region" evidence="1">
    <location>
        <begin position="106"/>
        <end position="133"/>
    </location>
</feature>
<name>A0A139X0I3_9CYAN</name>
<feature type="region of interest" description="Disordered" evidence="2">
    <location>
        <begin position="348"/>
        <end position="382"/>
    </location>
</feature>
<reference evidence="3 4" key="1">
    <citation type="journal article" date="2013" name="Genome Biol. Evol.">
        <title>Genomes of Stigonematalean cyanobacteria (subsection V) and the evolution of oxygenic photosynthesis from prokaryotes to plastids.</title>
        <authorList>
            <person name="Dagan T."/>
            <person name="Roettger M."/>
            <person name="Stucken K."/>
            <person name="Landan G."/>
            <person name="Koch R."/>
            <person name="Major P."/>
            <person name="Gould S.B."/>
            <person name="Goremykin V.V."/>
            <person name="Rippka R."/>
            <person name="Tandeau de Marsac N."/>
            <person name="Gugger M."/>
            <person name="Lockhart P.J."/>
            <person name="Allen J.F."/>
            <person name="Brune I."/>
            <person name="Maus I."/>
            <person name="Puhler A."/>
            <person name="Martin W.F."/>
        </authorList>
    </citation>
    <scope>NUCLEOTIDE SEQUENCE [LARGE SCALE GENOMIC DNA]</scope>
    <source>
        <strain evidence="3 4">PCC 7110</strain>
    </source>
</reference>
<feature type="compositionally biased region" description="Polar residues" evidence="2">
    <location>
        <begin position="168"/>
        <end position="208"/>
    </location>
</feature>
<gene>
    <name evidence="3" type="ORF">WA1_38415</name>
</gene>
<feature type="region of interest" description="Disordered" evidence="2">
    <location>
        <begin position="778"/>
        <end position="817"/>
    </location>
</feature>
<evidence type="ECO:0000256" key="2">
    <source>
        <dbReference type="SAM" id="MobiDB-lite"/>
    </source>
</evidence>
<feature type="compositionally biased region" description="Polar residues" evidence="2">
    <location>
        <begin position="1165"/>
        <end position="1174"/>
    </location>
</feature>
<feature type="region of interest" description="Disordered" evidence="2">
    <location>
        <begin position="901"/>
        <end position="934"/>
    </location>
</feature>
<comment type="caution">
    <text evidence="3">The sequence shown here is derived from an EMBL/GenBank/DDBJ whole genome shotgun (WGS) entry which is preliminary data.</text>
</comment>
<accession>A0A139X0I3</accession>
<protein>
    <submittedName>
        <fullName evidence="3">Uncharacterized protein</fullName>
    </submittedName>
</protein>
<organism evidence="3 4">
    <name type="scientific">Scytonema hofmannii PCC 7110</name>
    <dbReference type="NCBI Taxonomy" id="128403"/>
    <lineage>
        <taxon>Bacteria</taxon>
        <taxon>Bacillati</taxon>
        <taxon>Cyanobacteriota</taxon>
        <taxon>Cyanophyceae</taxon>
        <taxon>Nostocales</taxon>
        <taxon>Scytonemataceae</taxon>
        <taxon>Scytonema</taxon>
    </lineage>
</organism>
<evidence type="ECO:0000313" key="3">
    <source>
        <dbReference type="EMBL" id="KYC38219.1"/>
    </source>
</evidence>
<feature type="region of interest" description="Disordered" evidence="2">
    <location>
        <begin position="596"/>
        <end position="638"/>
    </location>
</feature>
<dbReference type="InterPro" id="IPR043129">
    <property type="entry name" value="ATPase_NBD"/>
</dbReference>
<evidence type="ECO:0000256" key="1">
    <source>
        <dbReference type="SAM" id="Coils"/>
    </source>
</evidence>
<feature type="region of interest" description="Disordered" evidence="2">
    <location>
        <begin position="1158"/>
        <end position="1177"/>
    </location>
</feature>
<sequence length="1483" mass="163606">MTSRLTETQNLIADIDRLLTNKRLSRFLSSQASEPRQILEQTRSFLVRLAQSDEHEREQQMQQSPLLARFAGHEETPQTSSVGQNELQQKDLADTSTVKGEFSAFLAPLQAELQTLLQERANLVEEIRQLEQRRLHNYSLAQQLANQEHMISEFLQVLKNRLVSGSTSQEVKTNSQEPPIPSTDTTPATVSSRSHVQPVTTSTQQPSLHSADRVEEVARLARELDQKLLALDGTVNVVFDSLQRNIHTYHDSLSQALARMHSKGVQGEQLLTGLIGNLTQHLQQYTLESELPIDDVKKETLKPSRSQQLTPELPEPKRVETSSSPTDIAIATQVGSKVYEVTTTTENVSAVQSPLNQDTQENLVTSTTPHSLAPDSSQTKPDEVDRLYASLFENEAEDQEKNVTTDAAVSEVPNVTDDLTADAPITPVIAQVQPEVPSQKVPVEAKEVKKATNFIDELFMGITSSPSTKTSSPKINPVPKVVSPDITPQIKSETHFIDELFMDITPSSSTQTPPLTTNPVSKVLPIEVIPEVKKSTSFLDDLFADTLPSTTDGEQLDSETFLHEVIFEAPNATTDLAEGNVKDLTEESIVDNTTLAAQPTNQEVPGASGASIPDPWLEGSDKKRLNRTHTETQERQKHPVENTEMNELVSHEATLMVDEPPSADTITALTDLLNETSDGERVLEESSFGRGANTGIATNQAQPSVVIIDSRDADSSQESYIPASPQENLLPQDENQSPEVADISLEEAQLQQLEQDLASFDGELNSLLQPLNDLENRENTQSRLVPQEAPQPALPESGSGAEKELVAATDRNEEPEQLVGSLVSISRSTNDSEVTLDAANSVWYLGIDLGTTGISAALLNRSTTEIYPLYWTAENQPEASSKARSFRLPAEVYLPTASVNVGETESSHSHEQTSPATVGEEKLPEGEGGSSQAAATQSQNLFSAQLKPYLQIALPYKNEQHSWEPVLQLNEFSTVPLVWVVRSLSKLLLTLMADRSSTTLGLTAAAVSIEPDIFRAIISRVTGVICNCPSNWSEQYRFNIREAILTSKLVRHSQQVFFIEEAIACLLCELDGANGEIIKIKGRQSNRLAKTSDRPLNGSTLVISIGADATEMALVDLPDNLEDLTHNDFMLHGFTYAGKGVEQDIVCQLLLPAKWRQPRTDNQSDSKTASSNPWHWQPAVPGLDRMSFSSLGLEELTLPRPGEPDLVERVRLQQRLESSLLGKAVVDAAVALKLILQHQESFTLELADQKWVLQRRDLESQVFVPFVRRINRELNRLLVAKGLPTEAINQAILTGGVASLGAVSRWLRQKLPNARIIQDLYLGENGSPTCSRVAYGLAVLPLHPQVLEVPRQQYTDYFLFTELLRILPTRPVSFGEIIQLFENRGINTRNCQQRLLAFLEGELPPGLVPTSTEATWLVPSSSENPDYQALSAEPLFEKQGSLTYRPNTQQLQAIARYLDAIKASTRQSLDEPYTVNFAIGVRE</sequence>
<feature type="region of interest" description="Disordered" evidence="2">
    <location>
        <begin position="168"/>
        <end position="211"/>
    </location>
</feature>
<feature type="region of interest" description="Disordered" evidence="2">
    <location>
        <begin position="711"/>
        <end position="739"/>
    </location>
</feature>